<evidence type="ECO:0000313" key="3">
    <source>
        <dbReference type="Proteomes" id="UP000392064"/>
    </source>
</evidence>
<keyword evidence="3" id="KW-1185">Reference proteome</keyword>
<feature type="chain" id="PRO_5024286018" evidence="1">
    <location>
        <begin position="28"/>
        <end position="375"/>
    </location>
</feature>
<name>A0A5Q2MED8_9ACTN</name>
<sequence length="375" mass="39127">MKKSPVVLLAATTLVAGSTLLSSPASAGGHPQPGSPRTIADGLLTPLKLAVSERGRVYVSQNFAGELTSIGRDGSKRAFASAPGEELGGVSERHGTVYWTTTGDASAKLFSQRPGGRPRQVADLYAYENSRNPDRGTTYGLRGLPQACASEFPADNPATYTGLVDSHPYATLPTRRTTYVADAGANAIFAVGRHGRVRTVATLPAVGTVVTAEALEAQGLPTCAAGYTYYFEFVPTDVDRGRDGSLYVTSLPGGPEDASLGARGSVFKVDPGSGRARMIAGGFVGAVDLALLPDGRIAVAELFGGEDGAGQVTLVRPRSSYRRTLDLGSPGAVEWKAGRRGGSLYVTTDTFTDGAPTPTAKIQVLSMGSHRKHRR</sequence>
<proteinExistence type="predicted"/>
<organism evidence="2 3">
    <name type="scientific">Aeromicrobium yanjiei</name>
    <dbReference type="NCBI Taxonomy" id="2662028"/>
    <lineage>
        <taxon>Bacteria</taxon>
        <taxon>Bacillati</taxon>
        <taxon>Actinomycetota</taxon>
        <taxon>Actinomycetes</taxon>
        <taxon>Propionibacteriales</taxon>
        <taxon>Nocardioidaceae</taxon>
        <taxon>Aeromicrobium</taxon>
    </lineage>
</organism>
<accession>A0A5Q2MED8</accession>
<dbReference type="AlphaFoldDB" id="A0A5Q2MED8"/>
<dbReference type="NCBIfam" id="NF033206">
    <property type="entry name" value="ScyE_fam"/>
    <property type="match status" value="1"/>
</dbReference>
<keyword evidence="1" id="KW-0732">Signal</keyword>
<dbReference type="Proteomes" id="UP000392064">
    <property type="component" value="Chromosome"/>
</dbReference>
<dbReference type="SUPFAM" id="SSF63829">
    <property type="entry name" value="Calcium-dependent phosphotriesterase"/>
    <property type="match status" value="1"/>
</dbReference>
<dbReference type="KEGG" id="aef:GEV26_01045"/>
<feature type="signal peptide" evidence="1">
    <location>
        <begin position="1"/>
        <end position="27"/>
    </location>
</feature>
<dbReference type="EMBL" id="CP045737">
    <property type="protein sequence ID" value="QGG40079.1"/>
    <property type="molecule type" value="Genomic_DNA"/>
</dbReference>
<gene>
    <name evidence="2" type="ORF">GEV26_01045</name>
</gene>
<dbReference type="InterPro" id="IPR048031">
    <property type="entry name" value="ScyD/ScyE-like"/>
</dbReference>
<dbReference type="RefSeq" id="WP_153651352.1">
    <property type="nucleotide sequence ID" value="NZ_CP045737.1"/>
</dbReference>
<reference evidence="2 3" key="1">
    <citation type="submission" date="2019-11" db="EMBL/GenBank/DDBJ databases">
        <authorList>
            <person name="Li J."/>
        </authorList>
    </citation>
    <scope>NUCLEOTIDE SEQUENCE [LARGE SCALE GENOMIC DNA]</scope>
    <source>
        <strain evidence="2 3">MF47</strain>
    </source>
</reference>
<protein>
    <submittedName>
        <fullName evidence="2">ScyD/ScyE family protein</fullName>
    </submittedName>
</protein>
<evidence type="ECO:0000313" key="2">
    <source>
        <dbReference type="EMBL" id="QGG40079.1"/>
    </source>
</evidence>
<evidence type="ECO:0000256" key="1">
    <source>
        <dbReference type="SAM" id="SignalP"/>
    </source>
</evidence>